<dbReference type="Proteomes" id="UP000053841">
    <property type="component" value="Unassembled WGS sequence"/>
</dbReference>
<feature type="compositionally biased region" description="Low complexity" evidence="1">
    <location>
        <begin position="122"/>
        <end position="148"/>
    </location>
</feature>
<feature type="region of interest" description="Disordered" evidence="1">
    <location>
        <begin position="122"/>
        <end position="189"/>
    </location>
</feature>
<evidence type="ECO:0000256" key="1">
    <source>
        <dbReference type="SAM" id="MobiDB-lite"/>
    </source>
</evidence>
<reference evidence="2 3" key="1">
    <citation type="journal article" date="2013" name="PLoS Genet.">
        <title>Comparative genome structure, secondary metabolite, and effector coding capacity across Cochliobolus pathogens.</title>
        <authorList>
            <person name="Condon B.J."/>
            <person name="Leng Y."/>
            <person name="Wu D."/>
            <person name="Bushley K.E."/>
            <person name="Ohm R.A."/>
            <person name="Otillar R."/>
            <person name="Martin J."/>
            <person name="Schackwitz W."/>
            <person name="Grimwood J."/>
            <person name="MohdZainudin N."/>
            <person name="Xue C."/>
            <person name="Wang R."/>
            <person name="Manning V.A."/>
            <person name="Dhillon B."/>
            <person name="Tu Z.J."/>
            <person name="Steffenson B.J."/>
            <person name="Salamov A."/>
            <person name="Sun H."/>
            <person name="Lowry S."/>
            <person name="LaButti K."/>
            <person name="Han J."/>
            <person name="Copeland A."/>
            <person name="Lindquist E."/>
            <person name="Barry K."/>
            <person name="Schmutz J."/>
            <person name="Baker S.E."/>
            <person name="Ciuffetti L.M."/>
            <person name="Grigoriev I.V."/>
            <person name="Zhong S."/>
            <person name="Turgeon B.G."/>
        </authorList>
    </citation>
    <scope>NUCLEOTIDE SEQUENCE [LARGE SCALE GENOMIC DNA]</scope>
    <source>
        <strain evidence="2 3">26-R-13</strain>
    </source>
</reference>
<evidence type="ECO:0000313" key="2">
    <source>
        <dbReference type="EMBL" id="EUC33710.1"/>
    </source>
</evidence>
<organism evidence="2 3">
    <name type="scientific">Cochliobolus carbonum (strain 26-R-13)</name>
    <name type="common">Maize leaf spot fungus</name>
    <name type="synonym">Bipolaris zeicola</name>
    <dbReference type="NCBI Taxonomy" id="930089"/>
    <lineage>
        <taxon>Eukaryota</taxon>
        <taxon>Fungi</taxon>
        <taxon>Dikarya</taxon>
        <taxon>Ascomycota</taxon>
        <taxon>Pezizomycotina</taxon>
        <taxon>Dothideomycetes</taxon>
        <taxon>Pleosporomycetidae</taxon>
        <taxon>Pleosporales</taxon>
        <taxon>Pleosporineae</taxon>
        <taxon>Pleosporaceae</taxon>
        <taxon>Bipolaris</taxon>
    </lineage>
</organism>
<protein>
    <submittedName>
        <fullName evidence="2">Uncharacterized protein</fullName>
    </submittedName>
</protein>
<gene>
    <name evidence="2" type="ORF">COCCADRAFT_36464</name>
</gene>
<keyword evidence="3" id="KW-1185">Reference proteome</keyword>
<dbReference type="OrthoDB" id="10425141at2759"/>
<dbReference type="GeneID" id="19148293"/>
<sequence length="287" mass="30885">MSETWDMYGRLGAIDKTVALGLRRRLGPSLVHIGHAGHLRNALHHASLDRPRSPIAPTRTLRATWAGCSDRANYSQHCQFFFCKQKNRYCGEGYRPRIMCSGHMSEVAHRITALPAAASPTAEASSAQATSTCRLPKTTSTTPTRKTLPATHPLTSAESLHPSLAPPGPPEKGIKAAAVPSPSGRPGKASGIRVMLQHHMLDTPPTASSPLRLGAAAAVLHGRLLRPAGPRVLLLIKRLVASHLRPCMSKSSFAHCARHEQPVAIFAHAYPRVHNAFAVPVGQLRSD</sequence>
<accession>W6Y8B2</accession>
<name>W6Y8B2_COCC2</name>
<proteinExistence type="predicted"/>
<dbReference type="HOGENOM" id="CLU_969737_0_0_1"/>
<dbReference type="EMBL" id="KI964604">
    <property type="protein sequence ID" value="EUC33710.1"/>
    <property type="molecule type" value="Genomic_DNA"/>
</dbReference>
<evidence type="ECO:0000313" key="3">
    <source>
        <dbReference type="Proteomes" id="UP000053841"/>
    </source>
</evidence>
<dbReference type="AlphaFoldDB" id="W6Y8B2"/>
<dbReference type="RefSeq" id="XP_007711950.1">
    <property type="nucleotide sequence ID" value="XM_007713760.1"/>
</dbReference>
<dbReference type="KEGG" id="bze:COCCADRAFT_36464"/>